<dbReference type="Proteomes" id="UP000250235">
    <property type="component" value="Unassembled WGS sequence"/>
</dbReference>
<accession>A0A2Z7D1Y5</accession>
<gene>
    <name evidence="1" type="ORF">F511_14830</name>
</gene>
<evidence type="ECO:0000313" key="2">
    <source>
        <dbReference type="Proteomes" id="UP000250235"/>
    </source>
</evidence>
<dbReference type="EMBL" id="KQ990357">
    <property type="protein sequence ID" value="KZV53464.1"/>
    <property type="molecule type" value="Genomic_DNA"/>
</dbReference>
<protein>
    <submittedName>
        <fullName evidence="1">Uncharacterized protein</fullName>
    </submittedName>
</protein>
<proteinExistence type="predicted"/>
<evidence type="ECO:0000313" key="1">
    <source>
        <dbReference type="EMBL" id="KZV53464.1"/>
    </source>
</evidence>
<keyword evidence="2" id="KW-1185">Reference proteome</keyword>
<sequence length="57" mass="6824">MDLAFFDETYIYIPILQVLLLLSETRRKTAAPHRWKTRKSSRVCRFKLDLASRNKIL</sequence>
<name>A0A2Z7D1Y5_9LAMI</name>
<reference evidence="1 2" key="1">
    <citation type="journal article" date="2015" name="Proc. Natl. Acad. Sci. U.S.A.">
        <title>The resurrection genome of Boea hygrometrica: A blueprint for survival of dehydration.</title>
        <authorList>
            <person name="Xiao L."/>
            <person name="Yang G."/>
            <person name="Zhang L."/>
            <person name="Yang X."/>
            <person name="Zhao S."/>
            <person name="Ji Z."/>
            <person name="Zhou Q."/>
            <person name="Hu M."/>
            <person name="Wang Y."/>
            <person name="Chen M."/>
            <person name="Xu Y."/>
            <person name="Jin H."/>
            <person name="Xiao X."/>
            <person name="Hu G."/>
            <person name="Bao F."/>
            <person name="Hu Y."/>
            <person name="Wan P."/>
            <person name="Li L."/>
            <person name="Deng X."/>
            <person name="Kuang T."/>
            <person name="Xiang C."/>
            <person name="Zhu J.K."/>
            <person name="Oliver M.J."/>
            <person name="He Y."/>
        </authorList>
    </citation>
    <scope>NUCLEOTIDE SEQUENCE [LARGE SCALE GENOMIC DNA]</scope>
    <source>
        <strain evidence="2">cv. XS01</strain>
    </source>
</reference>
<organism evidence="1 2">
    <name type="scientific">Dorcoceras hygrometricum</name>
    <dbReference type="NCBI Taxonomy" id="472368"/>
    <lineage>
        <taxon>Eukaryota</taxon>
        <taxon>Viridiplantae</taxon>
        <taxon>Streptophyta</taxon>
        <taxon>Embryophyta</taxon>
        <taxon>Tracheophyta</taxon>
        <taxon>Spermatophyta</taxon>
        <taxon>Magnoliopsida</taxon>
        <taxon>eudicotyledons</taxon>
        <taxon>Gunneridae</taxon>
        <taxon>Pentapetalae</taxon>
        <taxon>asterids</taxon>
        <taxon>lamiids</taxon>
        <taxon>Lamiales</taxon>
        <taxon>Gesneriaceae</taxon>
        <taxon>Didymocarpoideae</taxon>
        <taxon>Trichosporeae</taxon>
        <taxon>Loxocarpinae</taxon>
        <taxon>Dorcoceras</taxon>
    </lineage>
</organism>
<dbReference type="AlphaFoldDB" id="A0A2Z7D1Y5"/>